<dbReference type="PROSITE" id="PS00859">
    <property type="entry name" value="GTP_CYCLOHYDROL_1_1"/>
    <property type="match status" value="1"/>
</dbReference>
<dbReference type="InterPro" id="IPR043133">
    <property type="entry name" value="GTP-CH-I_C/QueF"/>
</dbReference>
<dbReference type="GO" id="GO:0008270">
    <property type="term" value="F:zinc ion binding"/>
    <property type="evidence" value="ECO:0007669"/>
    <property type="project" value="TreeGrafter"/>
</dbReference>
<feature type="compositionally biased region" description="Basic and acidic residues" evidence="9">
    <location>
        <begin position="31"/>
        <end position="54"/>
    </location>
</feature>
<evidence type="ECO:0000256" key="8">
    <source>
        <dbReference type="ARBA" id="ARBA00030854"/>
    </source>
</evidence>
<dbReference type="GO" id="GO:0006729">
    <property type="term" value="P:tetrahydrobiopterin biosynthetic process"/>
    <property type="evidence" value="ECO:0007669"/>
    <property type="project" value="TreeGrafter"/>
</dbReference>
<evidence type="ECO:0000256" key="1">
    <source>
        <dbReference type="ARBA" id="ARBA00005080"/>
    </source>
</evidence>
<evidence type="ECO:0000256" key="9">
    <source>
        <dbReference type="SAM" id="MobiDB-lite"/>
    </source>
</evidence>
<dbReference type="Gene3D" id="1.10.286.10">
    <property type="match status" value="1"/>
</dbReference>
<dbReference type="FunFam" id="3.30.1130.10:FF:000012">
    <property type="entry name" value="GTP cyclohydrolase 1"/>
    <property type="match status" value="1"/>
</dbReference>
<evidence type="ECO:0000259" key="10">
    <source>
        <dbReference type="Pfam" id="PF01227"/>
    </source>
</evidence>
<evidence type="ECO:0000256" key="2">
    <source>
        <dbReference type="ARBA" id="ARBA00008085"/>
    </source>
</evidence>
<dbReference type="NCBIfam" id="TIGR00063">
    <property type="entry name" value="folE"/>
    <property type="match status" value="1"/>
</dbReference>
<comment type="pathway">
    <text evidence="1">Cofactor biosynthesis; 7,8-dihydroneopterin triphosphate biosynthesis; 7,8-dihydroneopterin triphosphate from GTP: step 1/1.</text>
</comment>
<reference evidence="11" key="1">
    <citation type="submission" date="2021-02" db="EMBL/GenBank/DDBJ databases">
        <title>First Annotated Genome of the Yellow-green Alga Tribonema minus.</title>
        <authorList>
            <person name="Mahan K.M."/>
        </authorList>
    </citation>
    <scope>NUCLEOTIDE SEQUENCE</scope>
    <source>
        <strain evidence="11">UTEX B ZZ1240</strain>
    </source>
</reference>
<evidence type="ECO:0000256" key="4">
    <source>
        <dbReference type="ARBA" id="ARBA00017272"/>
    </source>
</evidence>
<dbReference type="Pfam" id="PF01227">
    <property type="entry name" value="GTP_cyclohydroI"/>
    <property type="match status" value="1"/>
</dbReference>
<name>A0A835YJ24_9STRA</name>
<dbReference type="PROSITE" id="PS00860">
    <property type="entry name" value="GTP_CYCLOHYDROL_1_2"/>
    <property type="match status" value="1"/>
</dbReference>
<protein>
    <recommendedName>
        <fullName evidence="4">GTP cyclohydrolase 1</fullName>
        <ecNumber evidence="3">3.5.4.16</ecNumber>
    </recommendedName>
    <alternativeName>
        <fullName evidence="8">GTP cyclohydrolase I</fullName>
    </alternativeName>
</protein>
<gene>
    <name evidence="11" type="ORF">JKP88DRAFT_228173</name>
</gene>
<keyword evidence="5" id="KW-0547">Nucleotide-binding</keyword>
<keyword evidence="12" id="KW-1185">Reference proteome</keyword>
<proteinExistence type="inferred from homology"/>
<dbReference type="EMBL" id="JAFCMP010000541">
    <property type="protein sequence ID" value="KAG5176085.1"/>
    <property type="molecule type" value="Genomic_DNA"/>
</dbReference>
<dbReference type="FunFam" id="1.10.286.10:FF:000003">
    <property type="entry name" value="GTP cyclohydrolase 1"/>
    <property type="match status" value="1"/>
</dbReference>
<feature type="domain" description="GTP cyclohydrolase I" evidence="10">
    <location>
        <begin position="60"/>
        <end position="236"/>
    </location>
</feature>
<dbReference type="Gene3D" id="3.30.1130.10">
    <property type="match status" value="1"/>
</dbReference>
<dbReference type="NCBIfam" id="NF006826">
    <property type="entry name" value="PRK09347.1-3"/>
    <property type="match status" value="1"/>
</dbReference>
<dbReference type="InterPro" id="IPR020602">
    <property type="entry name" value="GTP_CycHdrlase_I_dom"/>
</dbReference>
<dbReference type="GO" id="GO:0046654">
    <property type="term" value="P:tetrahydrofolate biosynthetic process"/>
    <property type="evidence" value="ECO:0007669"/>
    <property type="project" value="InterPro"/>
</dbReference>
<dbReference type="GO" id="GO:0003934">
    <property type="term" value="F:GTP cyclohydrolase I activity"/>
    <property type="evidence" value="ECO:0007669"/>
    <property type="project" value="UniProtKB-EC"/>
</dbReference>
<keyword evidence="7" id="KW-0342">GTP-binding</keyword>
<dbReference type="AlphaFoldDB" id="A0A835YJ24"/>
<evidence type="ECO:0000256" key="6">
    <source>
        <dbReference type="ARBA" id="ARBA00022801"/>
    </source>
</evidence>
<sequence length="240" mass="26403">MEAVKSNRSRAISLPDQNSGLDGMGAASKRTNGDDGPRAGEDVAARRSSQTEEERLATMTAAVSTLLTCMGEDPTREGLVRTPYRMARALLDCTKGYEKRLDDVINGAIFEEHHHEMILVKDIDVYSMCEHHLVPFYGRAHIAYIPRSKVLGLSKLARIADMYAQRLQVQERLTKQIAEAIYEAINPLGVGVVVEATHMCMVMRGVQKSGATTVTSSVLGCFQADPRTRAEFFSLIGLSK</sequence>
<evidence type="ECO:0000256" key="5">
    <source>
        <dbReference type="ARBA" id="ARBA00022741"/>
    </source>
</evidence>
<dbReference type="CDD" id="cd00642">
    <property type="entry name" value="GTP_cyclohydro1"/>
    <property type="match status" value="1"/>
</dbReference>
<keyword evidence="6" id="KW-0378">Hydrolase</keyword>
<dbReference type="GO" id="GO:0005525">
    <property type="term" value="F:GTP binding"/>
    <property type="evidence" value="ECO:0007669"/>
    <property type="project" value="UniProtKB-KW"/>
</dbReference>
<evidence type="ECO:0000256" key="7">
    <source>
        <dbReference type="ARBA" id="ARBA00023134"/>
    </source>
</evidence>
<feature type="region of interest" description="Disordered" evidence="9">
    <location>
        <begin position="1"/>
        <end position="54"/>
    </location>
</feature>
<comment type="caution">
    <text evidence="11">The sequence shown here is derived from an EMBL/GenBank/DDBJ whole genome shotgun (WGS) entry which is preliminary data.</text>
</comment>
<dbReference type="Proteomes" id="UP000664859">
    <property type="component" value="Unassembled WGS sequence"/>
</dbReference>
<evidence type="ECO:0000313" key="11">
    <source>
        <dbReference type="EMBL" id="KAG5176085.1"/>
    </source>
</evidence>
<dbReference type="NCBIfam" id="NF006825">
    <property type="entry name" value="PRK09347.1-2"/>
    <property type="match status" value="1"/>
</dbReference>
<dbReference type="EC" id="3.5.4.16" evidence="3"/>
<dbReference type="InterPro" id="IPR001474">
    <property type="entry name" value="GTP_CycHdrlase_I"/>
</dbReference>
<dbReference type="InterPro" id="IPR043134">
    <property type="entry name" value="GTP-CH-I_N"/>
</dbReference>
<evidence type="ECO:0000256" key="3">
    <source>
        <dbReference type="ARBA" id="ARBA00012715"/>
    </source>
</evidence>
<dbReference type="OrthoDB" id="4966at2759"/>
<accession>A0A835YJ24</accession>
<dbReference type="UniPathway" id="UPA00848">
    <property type="reaction ID" value="UER00151"/>
</dbReference>
<dbReference type="PANTHER" id="PTHR11109">
    <property type="entry name" value="GTP CYCLOHYDROLASE I"/>
    <property type="match status" value="1"/>
</dbReference>
<dbReference type="InterPro" id="IPR018234">
    <property type="entry name" value="GTP_CycHdrlase_I_CS"/>
</dbReference>
<dbReference type="PANTHER" id="PTHR11109:SF7">
    <property type="entry name" value="GTP CYCLOHYDROLASE 1"/>
    <property type="match status" value="1"/>
</dbReference>
<organism evidence="11 12">
    <name type="scientific">Tribonema minus</name>
    <dbReference type="NCBI Taxonomy" id="303371"/>
    <lineage>
        <taxon>Eukaryota</taxon>
        <taxon>Sar</taxon>
        <taxon>Stramenopiles</taxon>
        <taxon>Ochrophyta</taxon>
        <taxon>PX clade</taxon>
        <taxon>Xanthophyceae</taxon>
        <taxon>Tribonematales</taxon>
        <taxon>Tribonemataceae</taxon>
        <taxon>Tribonema</taxon>
    </lineage>
</organism>
<dbReference type="HAMAP" id="MF_00223">
    <property type="entry name" value="FolE"/>
    <property type="match status" value="1"/>
</dbReference>
<dbReference type="SUPFAM" id="SSF55620">
    <property type="entry name" value="Tetrahydrobiopterin biosynthesis enzymes-like"/>
    <property type="match status" value="1"/>
</dbReference>
<evidence type="ECO:0000313" key="12">
    <source>
        <dbReference type="Proteomes" id="UP000664859"/>
    </source>
</evidence>
<dbReference type="GO" id="GO:0005737">
    <property type="term" value="C:cytoplasm"/>
    <property type="evidence" value="ECO:0007669"/>
    <property type="project" value="TreeGrafter"/>
</dbReference>
<comment type="similarity">
    <text evidence="2">Belongs to the GTP cyclohydrolase I family.</text>
</comment>